<sequence>MDATQPDVGLGHKRKACHIYMDKKNLPIILDFSFKLSLVKFEGTNVRSALKPTNKRQHSVGRHS</sequence>
<protein>
    <submittedName>
        <fullName evidence="1">Uncharacterized protein</fullName>
    </submittedName>
</protein>
<reference evidence="2" key="2">
    <citation type="journal article" date="2018" name="Plant J.">
        <title>The Sorghum bicolor reference genome: improved assembly, gene annotations, a transcriptome atlas, and signatures of genome organization.</title>
        <authorList>
            <person name="McCormick R.F."/>
            <person name="Truong S.K."/>
            <person name="Sreedasyam A."/>
            <person name="Jenkins J."/>
            <person name="Shu S."/>
            <person name="Sims D."/>
            <person name="Kennedy M."/>
            <person name="Amirebrahimi M."/>
            <person name="Weers B.D."/>
            <person name="McKinley B."/>
            <person name="Mattison A."/>
            <person name="Morishige D.T."/>
            <person name="Grimwood J."/>
            <person name="Schmutz J."/>
            <person name="Mullet J.E."/>
        </authorList>
    </citation>
    <scope>NUCLEOTIDE SEQUENCE [LARGE SCALE GENOMIC DNA]</scope>
    <source>
        <strain evidence="2">cv. BTx623</strain>
    </source>
</reference>
<dbReference type="Proteomes" id="UP000000768">
    <property type="component" value="Chromosome 1"/>
</dbReference>
<dbReference type="Gramene" id="OQU91641">
    <property type="protein sequence ID" value="OQU91641"/>
    <property type="gene ID" value="SORBI_3001G221350"/>
</dbReference>
<reference evidence="1 2" key="1">
    <citation type="journal article" date="2009" name="Nature">
        <title>The Sorghum bicolor genome and the diversification of grasses.</title>
        <authorList>
            <person name="Paterson A.H."/>
            <person name="Bowers J.E."/>
            <person name="Bruggmann R."/>
            <person name="Dubchak I."/>
            <person name="Grimwood J."/>
            <person name="Gundlach H."/>
            <person name="Haberer G."/>
            <person name="Hellsten U."/>
            <person name="Mitros T."/>
            <person name="Poliakov A."/>
            <person name="Schmutz J."/>
            <person name="Spannagl M."/>
            <person name="Tang H."/>
            <person name="Wang X."/>
            <person name="Wicker T."/>
            <person name="Bharti A.K."/>
            <person name="Chapman J."/>
            <person name="Feltus F.A."/>
            <person name="Gowik U."/>
            <person name="Grigoriev I.V."/>
            <person name="Lyons E."/>
            <person name="Maher C.A."/>
            <person name="Martis M."/>
            <person name="Narechania A."/>
            <person name="Otillar R.P."/>
            <person name="Penning B.W."/>
            <person name="Salamov A.A."/>
            <person name="Wang Y."/>
            <person name="Zhang L."/>
            <person name="Carpita N.C."/>
            <person name="Freeling M."/>
            <person name="Gingle A.R."/>
            <person name="Hash C.T."/>
            <person name="Keller B."/>
            <person name="Klein P."/>
            <person name="Kresovich S."/>
            <person name="McCann M.C."/>
            <person name="Ming R."/>
            <person name="Peterson D.G."/>
            <person name="Mehboob-ur-Rahman"/>
            <person name="Ware D."/>
            <person name="Westhoff P."/>
            <person name="Mayer K.F."/>
            <person name="Messing J."/>
            <person name="Rokhsar D.S."/>
        </authorList>
    </citation>
    <scope>NUCLEOTIDE SEQUENCE [LARGE SCALE GENOMIC DNA]</scope>
    <source>
        <strain evidence="2">cv. BTx623</strain>
    </source>
</reference>
<dbReference type="EMBL" id="CM000760">
    <property type="protein sequence ID" value="OQU91641.1"/>
    <property type="molecule type" value="Genomic_DNA"/>
</dbReference>
<dbReference type="AlphaFoldDB" id="A0A1Z5S6T0"/>
<evidence type="ECO:0000313" key="2">
    <source>
        <dbReference type="Proteomes" id="UP000000768"/>
    </source>
</evidence>
<proteinExistence type="predicted"/>
<evidence type="ECO:0000313" key="1">
    <source>
        <dbReference type="EMBL" id="OQU91641.1"/>
    </source>
</evidence>
<accession>A0A1Z5S6T0</accession>
<organism evidence="1 2">
    <name type="scientific">Sorghum bicolor</name>
    <name type="common">Sorghum</name>
    <name type="synonym">Sorghum vulgare</name>
    <dbReference type="NCBI Taxonomy" id="4558"/>
    <lineage>
        <taxon>Eukaryota</taxon>
        <taxon>Viridiplantae</taxon>
        <taxon>Streptophyta</taxon>
        <taxon>Embryophyta</taxon>
        <taxon>Tracheophyta</taxon>
        <taxon>Spermatophyta</taxon>
        <taxon>Magnoliopsida</taxon>
        <taxon>Liliopsida</taxon>
        <taxon>Poales</taxon>
        <taxon>Poaceae</taxon>
        <taxon>PACMAD clade</taxon>
        <taxon>Panicoideae</taxon>
        <taxon>Andropogonodae</taxon>
        <taxon>Andropogoneae</taxon>
        <taxon>Sorghinae</taxon>
        <taxon>Sorghum</taxon>
    </lineage>
</organism>
<gene>
    <name evidence="1" type="ORF">SORBI_3001G221350</name>
</gene>
<name>A0A1Z5S6T0_SORBI</name>
<dbReference type="InParanoid" id="A0A1Z5S6T0"/>
<keyword evidence="2" id="KW-1185">Reference proteome</keyword>